<dbReference type="PANTHER" id="PTHR37846">
    <property type="entry name" value="YALI0B21296P"/>
    <property type="match status" value="1"/>
</dbReference>
<organism evidence="4 5">
    <name type="scientific">Aspergillus clavatus (strain ATCC 1007 / CBS 513.65 / DSM 816 / NCTC 3887 / NRRL 1 / QM 1276 / 107)</name>
    <dbReference type="NCBI Taxonomy" id="344612"/>
    <lineage>
        <taxon>Eukaryota</taxon>
        <taxon>Fungi</taxon>
        <taxon>Dikarya</taxon>
        <taxon>Ascomycota</taxon>
        <taxon>Pezizomycotina</taxon>
        <taxon>Eurotiomycetes</taxon>
        <taxon>Eurotiomycetidae</taxon>
        <taxon>Eurotiales</taxon>
        <taxon>Aspergillaceae</taxon>
        <taxon>Aspergillus</taxon>
        <taxon>Aspergillus subgen. Fumigati</taxon>
    </lineage>
</organism>
<proteinExistence type="predicted"/>
<keyword evidence="2" id="KW-0812">Transmembrane</keyword>
<dbReference type="OrthoDB" id="5597489at2759"/>
<dbReference type="PANTHER" id="PTHR37846:SF1">
    <property type="entry name" value="DEACETYLASE-LIKE PROTEIN"/>
    <property type="match status" value="1"/>
</dbReference>
<sequence>MEGSRNRKQRRAAAAANSKTGASFDPSSIPLAHPARDASISNGKTLVELIAERQNEILSNGEDFNESGGATKPGLATQFVSVDPASGKISQFDPSTLSEEQKNDDSSTDDEPASEDHQPDTTTEDPIPPLIDTLLLSVPLTTLHLTLAYLAAYQYAEKVELDKLLRESAFIALPMLTLLIHLAHGHILSIYTTGPDEERISLFPWSQDKLSLSFLRKLVFPPTLRTSAFLSVAVLLGCKLITSTNEDPYYAVMKRAPAIGTLWVWSILEIPAGAAILGALGPLVWGVWWKGYGIL</sequence>
<feature type="compositionally biased region" description="Basic residues" evidence="1">
    <location>
        <begin position="1"/>
        <end position="11"/>
    </location>
</feature>
<evidence type="ECO:0000313" key="5">
    <source>
        <dbReference type="Proteomes" id="UP000006701"/>
    </source>
</evidence>
<dbReference type="OMA" id="VGTIWIW"/>
<reference evidence="4 5" key="1">
    <citation type="journal article" date="2008" name="PLoS Genet.">
        <title>Genomic islands in the pathogenic filamentous fungus Aspergillus fumigatus.</title>
        <authorList>
            <person name="Fedorova N.D."/>
            <person name="Khaldi N."/>
            <person name="Joardar V.S."/>
            <person name="Maiti R."/>
            <person name="Amedeo P."/>
            <person name="Anderson M.J."/>
            <person name="Crabtree J."/>
            <person name="Silva J.C."/>
            <person name="Badger J.H."/>
            <person name="Albarraq A."/>
            <person name="Angiuoli S."/>
            <person name="Bussey H."/>
            <person name="Bowyer P."/>
            <person name="Cotty P.J."/>
            <person name="Dyer P.S."/>
            <person name="Egan A."/>
            <person name="Galens K."/>
            <person name="Fraser-Liggett C.M."/>
            <person name="Haas B.J."/>
            <person name="Inman J.M."/>
            <person name="Kent R."/>
            <person name="Lemieux S."/>
            <person name="Malavazi I."/>
            <person name="Orvis J."/>
            <person name="Roemer T."/>
            <person name="Ronning C.M."/>
            <person name="Sundaram J.P."/>
            <person name="Sutton G."/>
            <person name="Turner G."/>
            <person name="Venter J.C."/>
            <person name="White O.R."/>
            <person name="Whitty B.R."/>
            <person name="Youngman P."/>
            <person name="Wolfe K.H."/>
            <person name="Goldman G.H."/>
            <person name="Wortman J.R."/>
            <person name="Jiang B."/>
            <person name="Denning D.W."/>
            <person name="Nierman W.C."/>
        </authorList>
    </citation>
    <scope>NUCLEOTIDE SEQUENCE [LARGE SCALE GENOMIC DNA]</scope>
    <source>
        <strain evidence="5">ATCC 1007 / CBS 513.65 / DSM 816 / NCTC 3887 / NRRL 1</strain>
    </source>
</reference>
<evidence type="ECO:0000313" key="4">
    <source>
        <dbReference type="EMBL" id="EAW13114.1"/>
    </source>
</evidence>
<feature type="region of interest" description="Disordered" evidence="1">
    <location>
        <begin position="1"/>
        <end position="39"/>
    </location>
</feature>
<evidence type="ECO:0000256" key="1">
    <source>
        <dbReference type="SAM" id="MobiDB-lite"/>
    </source>
</evidence>
<evidence type="ECO:0000256" key="2">
    <source>
        <dbReference type="SAM" id="Phobius"/>
    </source>
</evidence>
<dbReference type="EMBL" id="DS027049">
    <property type="protein sequence ID" value="EAW13114.1"/>
    <property type="molecule type" value="Genomic_DNA"/>
</dbReference>
<dbReference type="GeneID" id="4706822"/>
<dbReference type="InterPro" id="IPR056136">
    <property type="entry name" value="DUF7719"/>
</dbReference>
<name>A1CBJ6_ASPCL</name>
<dbReference type="HOGENOM" id="CLU_074873_0_0_1"/>
<dbReference type="VEuPathDB" id="FungiDB:ACLA_015560"/>
<keyword evidence="2" id="KW-1133">Transmembrane helix</keyword>
<feature type="transmembrane region" description="Helical" evidence="2">
    <location>
        <begin position="134"/>
        <end position="156"/>
    </location>
</feature>
<dbReference type="AlphaFoldDB" id="A1CBJ6"/>
<dbReference type="RefSeq" id="XP_001274540.1">
    <property type="nucleotide sequence ID" value="XM_001274539.1"/>
</dbReference>
<keyword evidence="2" id="KW-0472">Membrane</keyword>
<gene>
    <name evidence="4" type="ORF">ACLA_015560</name>
</gene>
<evidence type="ECO:0000259" key="3">
    <source>
        <dbReference type="Pfam" id="PF24841"/>
    </source>
</evidence>
<feature type="region of interest" description="Disordered" evidence="1">
    <location>
        <begin position="86"/>
        <end position="128"/>
    </location>
</feature>
<protein>
    <recommendedName>
        <fullName evidence="3">DUF7719 domain-containing protein</fullName>
    </recommendedName>
</protein>
<feature type="compositionally biased region" description="Polar residues" evidence="1">
    <location>
        <begin position="88"/>
        <end position="98"/>
    </location>
</feature>
<keyword evidence="5" id="KW-1185">Reference proteome</keyword>
<dbReference type="eggNOG" id="ENOG502S6U5">
    <property type="taxonomic scope" value="Eukaryota"/>
</dbReference>
<accession>A1CBJ6</accession>
<dbReference type="Pfam" id="PF24841">
    <property type="entry name" value="DUF7719"/>
    <property type="match status" value="1"/>
</dbReference>
<dbReference type="Proteomes" id="UP000006701">
    <property type="component" value="Unassembled WGS sequence"/>
</dbReference>
<dbReference type="KEGG" id="act:ACLA_015560"/>
<feature type="transmembrane region" description="Helical" evidence="2">
    <location>
        <begin position="168"/>
        <end position="191"/>
    </location>
</feature>
<feature type="transmembrane region" description="Helical" evidence="2">
    <location>
        <begin position="262"/>
        <end position="289"/>
    </location>
</feature>
<feature type="domain" description="DUF7719" evidence="3">
    <location>
        <begin position="225"/>
        <end position="294"/>
    </location>
</feature>